<gene>
    <name evidence="3" type="ORF">BIW11_09574</name>
</gene>
<dbReference type="EMBL" id="MNPL01009495">
    <property type="protein sequence ID" value="OQR73699.1"/>
    <property type="molecule type" value="Genomic_DNA"/>
</dbReference>
<evidence type="ECO:0000256" key="1">
    <source>
        <dbReference type="SAM" id="Phobius"/>
    </source>
</evidence>
<evidence type="ECO:0000259" key="2">
    <source>
        <dbReference type="Pfam" id="PF16020"/>
    </source>
</evidence>
<dbReference type="Proteomes" id="UP000192247">
    <property type="component" value="Unassembled WGS sequence"/>
</dbReference>
<comment type="caution">
    <text evidence="3">The sequence shown here is derived from an EMBL/GenBank/DDBJ whole genome shotgun (WGS) entry which is preliminary data.</text>
</comment>
<feature type="domain" description="Deltamethrin resistance protein prag01" evidence="2">
    <location>
        <begin position="33"/>
        <end position="81"/>
    </location>
</feature>
<reference evidence="3 4" key="1">
    <citation type="journal article" date="2017" name="Gigascience">
        <title>Draft genome of the honey bee ectoparasitic mite, Tropilaelaps mercedesae, is shaped by the parasitic life history.</title>
        <authorList>
            <person name="Dong X."/>
            <person name="Armstrong S.D."/>
            <person name="Xia D."/>
            <person name="Makepeace B.L."/>
            <person name="Darby A.C."/>
            <person name="Kadowaki T."/>
        </authorList>
    </citation>
    <scope>NUCLEOTIDE SEQUENCE [LARGE SCALE GENOMIC DNA]</scope>
    <source>
        <strain evidence="3">Wuxi-XJTLU</strain>
    </source>
</reference>
<feature type="transmembrane region" description="Helical" evidence="1">
    <location>
        <begin position="53"/>
        <end position="75"/>
    </location>
</feature>
<keyword evidence="1" id="KW-0812">Transmembrane</keyword>
<accession>A0A1V9XJN7</accession>
<evidence type="ECO:0000313" key="3">
    <source>
        <dbReference type="EMBL" id="OQR73699.1"/>
    </source>
</evidence>
<sequence>MHCFRNIARPAVALTRSAHHYVAPVKQPTYDALPKPSGNFKELYSQKQATHNIILAVGTIFGLGSIAAVYAMGLIDLVEPPKYGKNK</sequence>
<dbReference type="FunCoup" id="A0A1V9XJN7">
    <property type="interactions" value="222"/>
</dbReference>
<dbReference type="AlphaFoldDB" id="A0A1V9XJN7"/>
<name>A0A1V9XJN7_9ACAR</name>
<proteinExistence type="predicted"/>
<organism evidence="3 4">
    <name type="scientific">Tropilaelaps mercedesae</name>
    <dbReference type="NCBI Taxonomy" id="418985"/>
    <lineage>
        <taxon>Eukaryota</taxon>
        <taxon>Metazoa</taxon>
        <taxon>Ecdysozoa</taxon>
        <taxon>Arthropoda</taxon>
        <taxon>Chelicerata</taxon>
        <taxon>Arachnida</taxon>
        <taxon>Acari</taxon>
        <taxon>Parasitiformes</taxon>
        <taxon>Mesostigmata</taxon>
        <taxon>Gamasina</taxon>
        <taxon>Dermanyssoidea</taxon>
        <taxon>Laelapidae</taxon>
        <taxon>Tropilaelaps</taxon>
    </lineage>
</organism>
<evidence type="ECO:0000313" key="4">
    <source>
        <dbReference type="Proteomes" id="UP000192247"/>
    </source>
</evidence>
<dbReference type="InterPro" id="IPR031973">
    <property type="entry name" value="Deltameth_res_prag01"/>
</dbReference>
<dbReference type="Pfam" id="PF16020">
    <property type="entry name" value="Deltameth_res"/>
    <property type="match status" value="1"/>
</dbReference>
<dbReference type="InParanoid" id="A0A1V9XJN7"/>
<keyword evidence="1" id="KW-0472">Membrane</keyword>
<keyword evidence="1" id="KW-1133">Transmembrane helix</keyword>
<protein>
    <recommendedName>
        <fullName evidence="2">Deltamethrin resistance protein prag01 domain-containing protein</fullName>
    </recommendedName>
</protein>
<keyword evidence="4" id="KW-1185">Reference proteome</keyword>